<evidence type="ECO:0000256" key="2">
    <source>
        <dbReference type="ARBA" id="ARBA00001946"/>
    </source>
</evidence>
<dbReference type="HAMAP" id="MF_01163">
    <property type="entry name" value="IMP_biosynth_PurP"/>
    <property type="match status" value="1"/>
</dbReference>
<keyword evidence="9" id="KW-0464">Manganese</keyword>
<reference evidence="12" key="1">
    <citation type="journal article" date="2020" name="mSystems">
        <title>Genome- and Community-Level Interaction Insights into Carbon Utilization and Element Cycling Functions of Hydrothermarchaeota in Hydrothermal Sediment.</title>
        <authorList>
            <person name="Zhou Z."/>
            <person name="Liu Y."/>
            <person name="Xu W."/>
            <person name="Pan J."/>
            <person name="Luo Z.H."/>
            <person name="Li M."/>
        </authorList>
    </citation>
    <scope>NUCLEOTIDE SEQUENCE [LARGE SCALE GENOMIC DNA]</scope>
    <source>
        <strain evidence="12">SpSt-26</strain>
    </source>
</reference>
<evidence type="ECO:0000256" key="8">
    <source>
        <dbReference type="ARBA" id="ARBA00022842"/>
    </source>
</evidence>
<dbReference type="GO" id="GO:0006189">
    <property type="term" value="P:'de novo' IMP biosynthetic process"/>
    <property type="evidence" value="ECO:0007669"/>
    <property type="project" value="UniProtKB-UniRule"/>
</dbReference>
<dbReference type="Gene3D" id="3.30.470.20">
    <property type="entry name" value="ATP-grasp fold, B domain"/>
    <property type="match status" value="1"/>
</dbReference>
<dbReference type="AlphaFoldDB" id="A0A7J2TH66"/>
<evidence type="ECO:0000256" key="3">
    <source>
        <dbReference type="ARBA" id="ARBA00022598"/>
    </source>
</evidence>
<evidence type="ECO:0000256" key="10">
    <source>
        <dbReference type="HAMAP-Rule" id="MF_01163"/>
    </source>
</evidence>
<dbReference type="SUPFAM" id="SSF52440">
    <property type="entry name" value="PreATP-grasp domain"/>
    <property type="match status" value="1"/>
</dbReference>
<feature type="binding site" evidence="10">
    <location>
        <position position="227"/>
    </location>
    <ligand>
        <name>ATP</name>
        <dbReference type="ChEBI" id="CHEBI:30616"/>
    </ligand>
</feature>
<accession>A0A7J2TH66</accession>
<keyword evidence="3 10" id="KW-0436">Ligase</keyword>
<dbReference type="NCBIfam" id="NF009783">
    <property type="entry name" value="PRK13278.2-4"/>
    <property type="match status" value="1"/>
</dbReference>
<dbReference type="GO" id="GO:0005524">
    <property type="term" value="F:ATP binding"/>
    <property type="evidence" value="ECO:0007669"/>
    <property type="project" value="UniProtKB-UniRule"/>
</dbReference>
<evidence type="ECO:0000256" key="7">
    <source>
        <dbReference type="ARBA" id="ARBA00022840"/>
    </source>
</evidence>
<keyword evidence="8" id="KW-0460">Magnesium</keyword>
<dbReference type="UniPathway" id="UPA00074">
    <property type="reaction ID" value="UER00134"/>
</dbReference>
<evidence type="ECO:0000256" key="4">
    <source>
        <dbReference type="ARBA" id="ARBA00022723"/>
    </source>
</evidence>
<dbReference type="PANTHER" id="PTHR38147:SF2">
    <property type="entry name" value="5-FORMAMINOIMIDAZOLE-4-CARBOXAMIDE-1-(BETA)-D-RIBOFURANOSYL 5'-MONOPHOSPHATE SYNTHETASE"/>
    <property type="match status" value="1"/>
</dbReference>
<comment type="cofactor">
    <cofactor evidence="1">
        <name>Mn(2+)</name>
        <dbReference type="ChEBI" id="CHEBI:29035"/>
    </cofactor>
</comment>
<keyword evidence="5 10" id="KW-0547">Nucleotide-binding</keyword>
<dbReference type="Pfam" id="PF06973">
    <property type="entry name" value="DUF1297"/>
    <property type="match status" value="1"/>
</dbReference>
<keyword evidence="6 10" id="KW-0658">Purine biosynthesis</keyword>
<dbReference type="InterPro" id="IPR010672">
    <property type="entry name" value="IMP_biosynth_PurP_N"/>
</dbReference>
<dbReference type="InterPro" id="IPR016185">
    <property type="entry name" value="PreATP-grasp_dom_sf"/>
</dbReference>
<proteinExistence type="inferred from homology"/>
<evidence type="ECO:0000259" key="11">
    <source>
        <dbReference type="PROSITE" id="PS50975"/>
    </source>
</evidence>
<protein>
    <recommendedName>
        <fullName evidence="10">5-formaminoimidazole-4-carboxamide-1-(beta)-D-ribofuranosyl 5'-monophosphate synthetase</fullName>
        <ecNumber evidence="10">6.3.4.23</ecNumber>
    </recommendedName>
    <alternativeName>
        <fullName evidence="10">5-aminoimidazole-4-carboxamide-1-beta-D-ribofuranosyl 5'-monophosphate--formate ligase</fullName>
    </alternativeName>
</protein>
<comment type="pathway">
    <text evidence="10">Purine metabolism; IMP biosynthesis via de novo pathway; 5-formamido-1-(5-phospho-D-ribosyl)imidazole-4-carboxamide from 5-amino-1-(5-phospho-D-ribosyl)imidazole-4-carboxamide (formate route): step 1/1.</text>
</comment>
<evidence type="ECO:0000256" key="5">
    <source>
        <dbReference type="ARBA" id="ARBA00022741"/>
    </source>
</evidence>
<name>A0A7J2TH66_ARCFL</name>
<dbReference type="PANTHER" id="PTHR38147">
    <property type="entry name" value="5-FORMAMINOIMIDAZOLE-4-CARBOXAMIDE-1-(BETA)-D-RIBOFURANOSYL 5'-MONOPHOSPHATE SYNTHETASE-RELATED"/>
    <property type="match status" value="1"/>
</dbReference>
<keyword evidence="7 10" id="KW-0067">ATP-binding</keyword>
<dbReference type="GO" id="GO:0000287">
    <property type="term" value="F:magnesium ion binding"/>
    <property type="evidence" value="ECO:0007669"/>
    <property type="project" value="InterPro"/>
</dbReference>
<comment type="cofactor">
    <cofactor evidence="2">
        <name>Mg(2+)</name>
        <dbReference type="ChEBI" id="CHEBI:18420"/>
    </cofactor>
</comment>
<dbReference type="InterPro" id="IPR013815">
    <property type="entry name" value="ATP_grasp_subdomain_1"/>
</dbReference>
<dbReference type="Gene3D" id="3.30.1490.20">
    <property type="entry name" value="ATP-grasp fold, A domain"/>
    <property type="match status" value="1"/>
</dbReference>
<evidence type="ECO:0000256" key="9">
    <source>
        <dbReference type="ARBA" id="ARBA00023211"/>
    </source>
</evidence>
<dbReference type="InterPro" id="IPR009720">
    <property type="entry name" value="IMP_biosynth_PurP_C"/>
</dbReference>
<evidence type="ECO:0000256" key="1">
    <source>
        <dbReference type="ARBA" id="ARBA00001936"/>
    </source>
</evidence>
<feature type="binding site" evidence="10">
    <location>
        <position position="27"/>
    </location>
    <ligand>
        <name>5-amino-1-(5-phospho-beta-D-ribosyl)imidazole-4-carboxamide</name>
        <dbReference type="ChEBI" id="CHEBI:58475"/>
    </ligand>
</feature>
<feature type="domain" description="ATP-grasp" evidence="11">
    <location>
        <begin position="114"/>
        <end position="344"/>
    </location>
</feature>
<dbReference type="GO" id="GO:0016879">
    <property type="term" value="F:ligase activity, forming carbon-nitrogen bonds"/>
    <property type="evidence" value="ECO:0007669"/>
    <property type="project" value="UniProtKB-UniRule"/>
</dbReference>
<feature type="binding site" evidence="10">
    <location>
        <position position="94"/>
    </location>
    <ligand>
        <name>5-amino-1-(5-phospho-beta-D-ribosyl)imidazole-4-carboxamide</name>
        <dbReference type="ChEBI" id="CHEBI:58475"/>
    </ligand>
</feature>
<evidence type="ECO:0000313" key="12">
    <source>
        <dbReference type="EMBL" id="HEH34980.1"/>
    </source>
</evidence>
<dbReference type="SUPFAM" id="SSF56059">
    <property type="entry name" value="Glutathione synthetase ATP-binding domain-like"/>
    <property type="match status" value="1"/>
</dbReference>
<gene>
    <name evidence="10" type="primary">purP</name>
    <name evidence="12" type="ORF">ENP88_02250</name>
</gene>
<evidence type="ECO:0000256" key="6">
    <source>
        <dbReference type="ARBA" id="ARBA00022755"/>
    </source>
</evidence>
<comment type="similarity">
    <text evidence="10">Belongs to the phosphohexose mutase family.</text>
</comment>
<comment type="catalytic activity">
    <reaction evidence="10">
        <text>5-amino-1-(5-phospho-beta-D-ribosyl)imidazole-4-carboxamide + formate + ATP = 5-formamido-1-(5-phospho-D-ribosyl)imidazole-4-carboxamide + ADP + phosphate</text>
        <dbReference type="Rhea" id="RHEA:24836"/>
        <dbReference type="ChEBI" id="CHEBI:15740"/>
        <dbReference type="ChEBI" id="CHEBI:30616"/>
        <dbReference type="ChEBI" id="CHEBI:43474"/>
        <dbReference type="ChEBI" id="CHEBI:58467"/>
        <dbReference type="ChEBI" id="CHEBI:58475"/>
        <dbReference type="ChEBI" id="CHEBI:456216"/>
        <dbReference type="EC" id="6.3.4.23"/>
    </reaction>
</comment>
<comment type="function">
    <text evidence="10">Catalyzes the ATP- and formate-dependent formylation of 5-aminoimidazole-4-carboxamide-1-beta-d-ribofuranosyl 5'-monophosphate (AICAR) to 5-formaminoimidazole-4-carboxamide-1-beta-d-ribofuranosyl 5'-monophosphate (FAICAR) in the absence of folates.</text>
</comment>
<comment type="caution">
    <text evidence="12">The sequence shown here is derived from an EMBL/GenBank/DDBJ whole genome shotgun (WGS) entry which is preliminary data.</text>
</comment>
<feature type="binding site" evidence="10">
    <location>
        <position position="254"/>
    </location>
    <ligand>
        <name>5-amino-1-(5-phospho-beta-D-ribosyl)imidazole-4-carboxamide</name>
        <dbReference type="ChEBI" id="CHEBI:58475"/>
    </ligand>
</feature>
<dbReference type="PROSITE" id="PS50975">
    <property type="entry name" value="ATP_GRASP"/>
    <property type="match status" value="1"/>
</dbReference>
<dbReference type="InterPro" id="IPR023656">
    <property type="entry name" value="IMP_biosynth_PurP"/>
</dbReference>
<sequence>MSLRERILRVLKSYDRNKIRIATLGSHSALNILRGAKDEGFETICICRREDSKIYRNFGVADEIVEVSSFLELLSPEVQDFLRRRNAILIPHGSFNAYIGKLDELEVPIFGNRKLMEYEMDRERQREWFLKAGLRIPKVFRSPEEIDRLCIVKYQGAKGGRGYFLASSPQDFREKAEKVIKAGLVSERELERAEIQEYIVGANVYFSFFFSPVNDRIELISVDRRYEHVDAFGRIPAREQLGIDIEPTYTVIGNFPVVLRESLLRQAFEAAEKIVEVSKEIAYPGMIGPFCIETVFNEKAEMFVFEISARIVAGTNVGVPSFLYSYILFGENMYMGRRIAREIKIAIEKDMLGEVVY</sequence>
<dbReference type="EC" id="6.3.4.23" evidence="10"/>
<dbReference type="Gene3D" id="3.40.50.20">
    <property type="match status" value="1"/>
</dbReference>
<dbReference type="PIRSF" id="PIRSF004602">
    <property type="entry name" value="ATPgrasp_PurP"/>
    <property type="match status" value="1"/>
</dbReference>
<dbReference type="EMBL" id="DSLA01000036">
    <property type="protein sequence ID" value="HEH34980.1"/>
    <property type="molecule type" value="Genomic_DNA"/>
</dbReference>
<dbReference type="InterPro" id="IPR011761">
    <property type="entry name" value="ATP-grasp"/>
</dbReference>
<organism evidence="12">
    <name type="scientific">Archaeoglobus fulgidus</name>
    <dbReference type="NCBI Taxonomy" id="2234"/>
    <lineage>
        <taxon>Archaea</taxon>
        <taxon>Methanobacteriati</taxon>
        <taxon>Methanobacteriota</taxon>
        <taxon>Archaeoglobi</taxon>
        <taxon>Archaeoglobales</taxon>
        <taxon>Archaeoglobaceae</taxon>
        <taxon>Archaeoglobus</taxon>
    </lineage>
</organism>
<keyword evidence="4" id="KW-0479">Metal-binding</keyword>
<dbReference type="Pfam" id="PF06849">
    <property type="entry name" value="DUF1246"/>
    <property type="match status" value="1"/>
</dbReference>